<dbReference type="AlphaFoldDB" id="A0A2A9P1D1"/>
<evidence type="ECO:0000256" key="8">
    <source>
        <dbReference type="ARBA" id="ARBA00022824"/>
    </source>
</evidence>
<evidence type="ECO:0000256" key="4">
    <source>
        <dbReference type="ARBA" id="ARBA00005432"/>
    </source>
</evidence>
<dbReference type="STRING" id="703135.A0A2A9P1D1"/>
<keyword evidence="10" id="KW-1133">Transmembrane helix</keyword>
<dbReference type="PANTHER" id="PTHR21528:SF0">
    <property type="entry name" value="DEHYDRODOLICHYL DIPHOSPHATE SYNTHASE COMPLEX SUBUNIT NUS1"/>
    <property type="match status" value="1"/>
</dbReference>
<comment type="similarity">
    <text evidence="4">Belongs to the UPP synthase family.</text>
</comment>
<dbReference type="OrthoDB" id="3057168at2759"/>
<proteinExistence type="inferred from homology"/>
<dbReference type="GO" id="GO:1904423">
    <property type="term" value="C:dehydrodolichyl diphosphate synthase complex"/>
    <property type="evidence" value="ECO:0007669"/>
    <property type="project" value="InterPro"/>
</dbReference>
<keyword evidence="15" id="KW-1185">Reference proteome</keyword>
<dbReference type="SUPFAM" id="SSF64005">
    <property type="entry name" value="Undecaprenyl diphosphate synthase"/>
    <property type="match status" value="1"/>
</dbReference>
<accession>A0A2A9P1D1</accession>
<evidence type="ECO:0000256" key="10">
    <source>
        <dbReference type="ARBA" id="ARBA00022989"/>
    </source>
</evidence>
<evidence type="ECO:0000256" key="11">
    <source>
        <dbReference type="ARBA" id="ARBA00023136"/>
    </source>
</evidence>
<keyword evidence="9" id="KW-0460">Magnesium</keyword>
<dbReference type="EC" id="2.5.1.87" evidence="5"/>
<evidence type="ECO:0000256" key="5">
    <source>
        <dbReference type="ARBA" id="ARBA00012596"/>
    </source>
</evidence>
<dbReference type="InterPro" id="IPR038887">
    <property type="entry name" value="Nus1/NgBR"/>
</dbReference>
<dbReference type="GO" id="GO:0045547">
    <property type="term" value="F:ditrans,polycis-polyprenyl diphosphate synthase [(2E,6E)-farnesyl diphosphate specific] activity"/>
    <property type="evidence" value="ECO:0007669"/>
    <property type="project" value="UniProtKB-EC"/>
</dbReference>
<evidence type="ECO:0000256" key="6">
    <source>
        <dbReference type="ARBA" id="ARBA00022679"/>
    </source>
</evidence>
<evidence type="ECO:0000256" key="12">
    <source>
        <dbReference type="ARBA" id="ARBA00047353"/>
    </source>
</evidence>
<comment type="catalytic activity">
    <reaction evidence="12">
        <text>n isopentenyl diphosphate + (2E,6E)-farnesyl diphosphate = a di-trans,poly-cis-polyprenyl diphosphate + n diphosphate</text>
        <dbReference type="Rhea" id="RHEA:53008"/>
        <dbReference type="Rhea" id="RHEA-COMP:19494"/>
        <dbReference type="ChEBI" id="CHEBI:33019"/>
        <dbReference type="ChEBI" id="CHEBI:128769"/>
        <dbReference type="ChEBI" id="CHEBI:136960"/>
        <dbReference type="ChEBI" id="CHEBI:175763"/>
        <dbReference type="EC" id="2.5.1.87"/>
    </reaction>
</comment>
<reference evidence="14 15" key="1">
    <citation type="submission" date="2014-02" db="EMBL/GenBank/DDBJ databases">
        <title>Transposable element dynamics among asymbiotic and ectomycorrhizal Amanita fungi.</title>
        <authorList>
            <consortium name="DOE Joint Genome Institute"/>
            <person name="Hess J."/>
            <person name="Skrede I."/>
            <person name="Wolfe B."/>
            <person name="LaButti K."/>
            <person name="Ohm R.A."/>
            <person name="Grigoriev I.V."/>
            <person name="Pringle A."/>
        </authorList>
    </citation>
    <scope>NUCLEOTIDE SEQUENCE [LARGE SCALE GENOMIC DNA]</scope>
    <source>
        <strain evidence="14 15">SKay4041</strain>
    </source>
</reference>
<keyword evidence="11" id="KW-0472">Membrane</keyword>
<protein>
    <recommendedName>
        <fullName evidence="5">ditrans,polycis-polyprenyl diphosphate synthase [(2E,6E)-farnesyldiphosphate specific]</fullName>
        <ecNumber evidence="5">2.5.1.87</ecNumber>
    </recommendedName>
</protein>
<gene>
    <name evidence="14" type="ORF">AMATHDRAFT_134800</name>
</gene>
<keyword evidence="7" id="KW-0812">Transmembrane</keyword>
<dbReference type="GO" id="GO:0005789">
    <property type="term" value="C:endoplasmic reticulum membrane"/>
    <property type="evidence" value="ECO:0007669"/>
    <property type="project" value="UniProtKB-SubCell"/>
</dbReference>
<evidence type="ECO:0000256" key="1">
    <source>
        <dbReference type="ARBA" id="ARBA00001946"/>
    </source>
</evidence>
<comment type="cofactor">
    <cofactor evidence="1">
        <name>Mg(2+)</name>
        <dbReference type="ChEBI" id="CHEBI:18420"/>
    </cofactor>
</comment>
<comment type="pathway">
    <text evidence="3">Protein modification; protein glycosylation.</text>
</comment>
<sequence>MSCLSSVFLFLFHQFYSLCLSLHSYSRLLMWRQPALLDAPRKRIPNHLALLLVSDSSQPSEHAQDCMLQSVQRAVGWSQQVGIRKLTVYDQHGILIRCIPQIRERLASLVPTVESSDSEIEYPLTPPSSDYADSRPLSPRAVYPHVFSMQLPRCTRNPTQRRKKVKRRRSRARKFLLPVPFRHFNHVFPFADAGNVALAPLTLCISSRDSAKPAVATAACSLLQAGKSDQLFNPQQPTSPPVSVDTLNVLLECTFLLLY</sequence>
<feature type="signal peptide" evidence="13">
    <location>
        <begin position="1"/>
        <end position="21"/>
    </location>
</feature>
<evidence type="ECO:0000256" key="2">
    <source>
        <dbReference type="ARBA" id="ARBA00004586"/>
    </source>
</evidence>
<dbReference type="Proteomes" id="UP000242287">
    <property type="component" value="Unassembled WGS sequence"/>
</dbReference>
<name>A0A2A9P1D1_9AGAR</name>
<evidence type="ECO:0000256" key="9">
    <source>
        <dbReference type="ARBA" id="ARBA00022842"/>
    </source>
</evidence>
<feature type="chain" id="PRO_5012699151" description="ditrans,polycis-polyprenyl diphosphate synthase [(2E,6E)-farnesyldiphosphate specific]" evidence="13">
    <location>
        <begin position="22"/>
        <end position="259"/>
    </location>
</feature>
<evidence type="ECO:0000313" key="14">
    <source>
        <dbReference type="EMBL" id="PFH54433.1"/>
    </source>
</evidence>
<evidence type="ECO:0000256" key="13">
    <source>
        <dbReference type="SAM" id="SignalP"/>
    </source>
</evidence>
<evidence type="ECO:0000256" key="7">
    <source>
        <dbReference type="ARBA" id="ARBA00022692"/>
    </source>
</evidence>
<keyword evidence="13" id="KW-0732">Signal</keyword>
<dbReference type="EMBL" id="KZ301969">
    <property type="protein sequence ID" value="PFH54433.1"/>
    <property type="molecule type" value="Genomic_DNA"/>
</dbReference>
<comment type="subcellular location">
    <subcellularLocation>
        <location evidence="2">Endoplasmic reticulum membrane</location>
    </subcellularLocation>
</comment>
<evidence type="ECO:0000256" key="3">
    <source>
        <dbReference type="ARBA" id="ARBA00004922"/>
    </source>
</evidence>
<dbReference type="PANTHER" id="PTHR21528">
    <property type="entry name" value="DEHYDRODOLICHYL DIPHOSPHATE SYNTHASE COMPLEX SUBUNIT NUS1"/>
    <property type="match status" value="1"/>
</dbReference>
<keyword evidence="6" id="KW-0808">Transferase</keyword>
<organism evidence="14 15">
    <name type="scientific">Amanita thiersii Skay4041</name>
    <dbReference type="NCBI Taxonomy" id="703135"/>
    <lineage>
        <taxon>Eukaryota</taxon>
        <taxon>Fungi</taxon>
        <taxon>Dikarya</taxon>
        <taxon>Basidiomycota</taxon>
        <taxon>Agaricomycotina</taxon>
        <taxon>Agaricomycetes</taxon>
        <taxon>Agaricomycetidae</taxon>
        <taxon>Agaricales</taxon>
        <taxon>Pluteineae</taxon>
        <taxon>Amanitaceae</taxon>
        <taxon>Amanita</taxon>
    </lineage>
</organism>
<keyword evidence="8" id="KW-0256">Endoplasmic reticulum</keyword>
<dbReference type="InterPro" id="IPR036424">
    <property type="entry name" value="UPP_synth-like_sf"/>
</dbReference>
<evidence type="ECO:0000313" key="15">
    <source>
        <dbReference type="Proteomes" id="UP000242287"/>
    </source>
</evidence>